<dbReference type="PROSITE" id="PS50110">
    <property type="entry name" value="RESPONSE_REGULATORY"/>
    <property type="match status" value="1"/>
</dbReference>
<feature type="domain" description="Response regulatory" evidence="4">
    <location>
        <begin position="9"/>
        <end position="123"/>
    </location>
</feature>
<evidence type="ECO:0000256" key="2">
    <source>
        <dbReference type="PROSITE-ProRule" id="PRU00169"/>
    </source>
</evidence>
<dbReference type="SUPFAM" id="SSF52172">
    <property type="entry name" value="CheY-like"/>
    <property type="match status" value="1"/>
</dbReference>
<keyword evidence="7" id="KW-1185">Reference proteome</keyword>
<gene>
    <name evidence="6" type="ORF">CP985_12415</name>
</gene>
<evidence type="ECO:0000256" key="3">
    <source>
        <dbReference type="PROSITE-ProRule" id="PRU01091"/>
    </source>
</evidence>
<dbReference type="PROSITE" id="PS51755">
    <property type="entry name" value="OMPR_PHOB"/>
    <property type="match status" value="1"/>
</dbReference>
<organism evidence="6 7">
    <name type="scientific">Malaciobacter mytili LMG 24559</name>
    <dbReference type="NCBI Taxonomy" id="1032238"/>
    <lineage>
        <taxon>Bacteria</taxon>
        <taxon>Pseudomonadati</taxon>
        <taxon>Campylobacterota</taxon>
        <taxon>Epsilonproteobacteria</taxon>
        <taxon>Campylobacterales</taxon>
        <taxon>Arcobacteraceae</taxon>
        <taxon>Malaciobacter</taxon>
    </lineage>
</organism>
<dbReference type="GO" id="GO:0006355">
    <property type="term" value="P:regulation of DNA-templated transcription"/>
    <property type="evidence" value="ECO:0007669"/>
    <property type="project" value="InterPro"/>
</dbReference>
<comment type="caution">
    <text evidence="6">The sequence shown here is derived from an EMBL/GenBank/DDBJ whole genome shotgun (WGS) entry which is preliminary data.</text>
</comment>
<keyword evidence="2" id="KW-0597">Phosphoprotein</keyword>
<protein>
    <submittedName>
        <fullName evidence="6">DNA-binding response regulator</fullName>
    </submittedName>
</protein>
<evidence type="ECO:0000256" key="1">
    <source>
        <dbReference type="ARBA" id="ARBA00023125"/>
    </source>
</evidence>
<feature type="domain" description="OmpR/PhoB-type" evidence="5">
    <location>
        <begin position="129"/>
        <end position="225"/>
    </location>
</feature>
<dbReference type="Pfam" id="PF00072">
    <property type="entry name" value="Response_reg"/>
    <property type="match status" value="1"/>
</dbReference>
<dbReference type="Pfam" id="PF00486">
    <property type="entry name" value="Trans_reg_C"/>
    <property type="match status" value="1"/>
</dbReference>
<dbReference type="PANTHER" id="PTHR43228">
    <property type="entry name" value="TWO-COMPONENT RESPONSE REGULATOR"/>
    <property type="match status" value="1"/>
</dbReference>
<dbReference type="PANTHER" id="PTHR43228:SF1">
    <property type="entry name" value="TWO-COMPONENT RESPONSE REGULATOR ARR22"/>
    <property type="match status" value="1"/>
</dbReference>
<dbReference type="Gene3D" id="3.40.50.2300">
    <property type="match status" value="1"/>
</dbReference>
<dbReference type="GO" id="GO:0003677">
    <property type="term" value="F:DNA binding"/>
    <property type="evidence" value="ECO:0007669"/>
    <property type="project" value="UniProtKB-UniRule"/>
</dbReference>
<evidence type="ECO:0000313" key="7">
    <source>
        <dbReference type="Proteomes" id="UP000290092"/>
    </source>
</evidence>
<accession>A0AAX2ADD5</accession>
<dbReference type="KEGG" id="amyt:AMYT_0677"/>
<proteinExistence type="predicted"/>
<feature type="DNA-binding region" description="OmpR/PhoB-type" evidence="3">
    <location>
        <begin position="129"/>
        <end position="225"/>
    </location>
</feature>
<dbReference type="SMART" id="SM00862">
    <property type="entry name" value="Trans_reg_C"/>
    <property type="match status" value="1"/>
</dbReference>
<dbReference type="InterPro" id="IPR052048">
    <property type="entry name" value="ST_Response_Regulator"/>
</dbReference>
<feature type="modified residue" description="4-aspartylphosphate" evidence="2">
    <location>
        <position position="58"/>
    </location>
</feature>
<dbReference type="InterPro" id="IPR001789">
    <property type="entry name" value="Sig_transdc_resp-reg_receiver"/>
</dbReference>
<dbReference type="EMBL" id="NXID01000054">
    <property type="protein sequence ID" value="RXK13861.1"/>
    <property type="molecule type" value="Genomic_DNA"/>
</dbReference>
<dbReference type="CDD" id="cd17546">
    <property type="entry name" value="REC_hyHK_CKI1_RcsC-like"/>
    <property type="match status" value="1"/>
</dbReference>
<dbReference type="Gene3D" id="1.10.10.10">
    <property type="entry name" value="Winged helix-like DNA-binding domain superfamily/Winged helix DNA-binding domain"/>
    <property type="match status" value="1"/>
</dbReference>
<evidence type="ECO:0000259" key="5">
    <source>
        <dbReference type="PROSITE" id="PS51755"/>
    </source>
</evidence>
<dbReference type="InterPro" id="IPR011006">
    <property type="entry name" value="CheY-like_superfamily"/>
</dbReference>
<dbReference type="CDD" id="cd00383">
    <property type="entry name" value="trans_reg_C"/>
    <property type="match status" value="1"/>
</dbReference>
<dbReference type="InterPro" id="IPR036388">
    <property type="entry name" value="WH-like_DNA-bd_sf"/>
</dbReference>
<dbReference type="InterPro" id="IPR001867">
    <property type="entry name" value="OmpR/PhoB-type_DNA-bd"/>
</dbReference>
<name>A0AAX2ADD5_9BACT</name>
<dbReference type="GO" id="GO:0000160">
    <property type="term" value="P:phosphorelay signal transduction system"/>
    <property type="evidence" value="ECO:0007669"/>
    <property type="project" value="InterPro"/>
</dbReference>
<evidence type="ECO:0000313" key="6">
    <source>
        <dbReference type="EMBL" id="RXK13861.1"/>
    </source>
</evidence>
<sequence length="228" mass="27225">MNNEFKNLTILYAEDNLIIQENISKILKLLFSKVYIASNGKEALELFKRYTPNIILTDFIMPIFDGYELTCEIRKVCYKVPIVILSNYTDKEKLLKCIPLNLTQYLEKPIEYNKLIDTLHLCKNHLEKNNFLRFTISNKLTYDFQTKKLFIDNKEIYLTHIEIEIFEYFINKKNQIITKDELAIIIYEDKYINENALKNVIYRLRKKIGKDLIKNDRNLGYSLKVENQ</sequence>
<keyword evidence="1 3" id="KW-0238">DNA-binding</keyword>
<dbReference type="Proteomes" id="UP000290092">
    <property type="component" value="Unassembled WGS sequence"/>
</dbReference>
<dbReference type="SMART" id="SM00448">
    <property type="entry name" value="REC"/>
    <property type="match status" value="1"/>
</dbReference>
<dbReference type="RefSeq" id="WP_114841148.1">
    <property type="nucleotide sequence ID" value="NZ_CP031219.1"/>
</dbReference>
<evidence type="ECO:0000259" key="4">
    <source>
        <dbReference type="PROSITE" id="PS50110"/>
    </source>
</evidence>
<dbReference type="AlphaFoldDB" id="A0AAX2ADD5"/>
<reference evidence="6 7" key="1">
    <citation type="submission" date="2017-09" db="EMBL/GenBank/DDBJ databases">
        <title>Genomics of the genus Arcobacter.</title>
        <authorList>
            <person name="Perez-Cataluna A."/>
            <person name="Figueras M.J."/>
            <person name="Salas-Masso N."/>
        </authorList>
    </citation>
    <scope>NUCLEOTIDE SEQUENCE [LARGE SCALE GENOMIC DNA]</scope>
    <source>
        <strain evidence="6 7">CECT 7386</strain>
    </source>
</reference>